<dbReference type="GO" id="GO:0005634">
    <property type="term" value="C:nucleus"/>
    <property type="evidence" value="ECO:0007669"/>
    <property type="project" value="TreeGrafter"/>
</dbReference>
<dbReference type="Proteomes" id="UP000593562">
    <property type="component" value="Unassembled WGS sequence"/>
</dbReference>
<feature type="compositionally biased region" description="Basic and acidic residues" evidence="1">
    <location>
        <begin position="11"/>
        <end position="23"/>
    </location>
</feature>
<feature type="region of interest" description="Disordered" evidence="1">
    <location>
        <begin position="43"/>
        <end position="62"/>
    </location>
</feature>
<gene>
    <name evidence="3" type="ORF">HS088_TW02G00939</name>
</gene>
<feature type="compositionally biased region" description="Low complexity" evidence="1">
    <location>
        <begin position="50"/>
        <end position="61"/>
    </location>
</feature>
<evidence type="ECO:0000313" key="4">
    <source>
        <dbReference type="Proteomes" id="UP000593562"/>
    </source>
</evidence>
<dbReference type="InterPro" id="IPR039607">
    <property type="entry name" value="VQ_8/17/18/20/21/25"/>
</dbReference>
<evidence type="ECO:0000259" key="2">
    <source>
        <dbReference type="Pfam" id="PF05678"/>
    </source>
</evidence>
<comment type="caution">
    <text evidence="3">The sequence shown here is derived from an EMBL/GenBank/DDBJ whole genome shotgun (WGS) entry which is preliminary data.</text>
</comment>
<keyword evidence="4" id="KW-1185">Reference proteome</keyword>
<name>A0A7J7DZV2_TRIWF</name>
<dbReference type="Pfam" id="PF05678">
    <property type="entry name" value="VQ"/>
    <property type="match status" value="1"/>
</dbReference>
<dbReference type="InterPro" id="IPR008889">
    <property type="entry name" value="VQ"/>
</dbReference>
<protein>
    <recommendedName>
        <fullName evidence="2">VQ domain-containing protein</fullName>
    </recommendedName>
</protein>
<dbReference type="OrthoDB" id="1917757at2759"/>
<feature type="region of interest" description="Disordered" evidence="1">
    <location>
        <begin position="1"/>
        <end position="28"/>
    </location>
</feature>
<dbReference type="PANTHER" id="PTHR33143">
    <property type="entry name" value="F16F4.1 PROTEIN-RELATED"/>
    <property type="match status" value="1"/>
</dbReference>
<proteinExistence type="predicted"/>
<feature type="domain" description="VQ" evidence="2">
    <location>
        <begin position="69"/>
        <end position="95"/>
    </location>
</feature>
<feature type="region of interest" description="Disordered" evidence="1">
    <location>
        <begin position="92"/>
        <end position="111"/>
    </location>
</feature>
<evidence type="ECO:0000256" key="1">
    <source>
        <dbReference type="SAM" id="MobiDB-lite"/>
    </source>
</evidence>
<sequence length="174" mass="19575">MSPVTTAFSLDLDHHSSSRREINGLRPSPLRIHKDSHLIHKSSSSVFAKQQPQEQRQRQQQHGPVIIYTHSPKIIHTKPQDFMALVQKLTGRSSSDDQIISSETTASDQDFKSETNVVRENSTGVDLNTRHEDSRLADIPLFTPTSAADFFCSPNKANPISPSFLEFLRGFSDY</sequence>
<dbReference type="InParanoid" id="A0A7J7DZV2"/>
<organism evidence="3 4">
    <name type="scientific">Tripterygium wilfordii</name>
    <name type="common">Thunder God vine</name>
    <dbReference type="NCBI Taxonomy" id="458696"/>
    <lineage>
        <taxon>Eukaryota</taxon>
        <taxon>Viridiplantae</taxon>
        <taxon>Streptophyta</taxon>
        <taxon>Embryophyta</taxon>
        <taxon>Tracheophyta</taxon>
        <taxon>Spermatophyta</taxon>
        <taxon>Magnoliopsida</taxon>
        <taxon>eudicotyledons</taxon>
        <taxon>Gunneridae</taxon>
        <taxon>Pentapetalae</taxon>
        <taxon>rosids</taxon>
        <taxon>fabids</taxon>
        <taxon>Celastrales</taxon>
        <taxon>Celastraceae</taxon>
        <taxon>Tripterygium</taxon>
    </lineage>
</organism>
<dbReference type="AlphaFoldDB" id="A0A7J7DZV2"/>
<dbReference type="EMBL" id="JAAARO010000002">
    <property type="protein sequence ID" value="KAF5751920.1"/>
    <property type="molecule type" value="Genomic_DNA"/>
</dbReference>
<dbReference type="PANTHER" id="PTHR33143:SF76">
    <property type="entry name" value="VQ MOTIF-CONTAINING PROTEIN 8, CHLOROPLASTIC"/>
    <property type="match status" value="1"/>
</dbReference>
<reference evidence="3 4" key="1">
    <citation type="journal article" date="2020" name="Nat. Commun.">
        <title>Genome of Tripterygium wilfordii and identification of cytochrome P450 involved in triptolide biosynthesis.</title>
        <authorList>
            <person name="Tu L."/>
            <person name="Su P."/>
            <person name="Zhang Z."/>
            <person name="Gao L."/>
            <person name="Wang J."/>
            <person name="Hu T."/>
            <person name="Zhou J."/>
            <person name="Zhang Y."/>
            <person name="Zhao Y."/>
            <person name="Liu Y."/>
            <person name="Song Y."/>
            <person name="Tong Y."/>
            <person name="Lu Y."/>
            <person name="Yang J."/>
            <person name="Xu C."/>
            <person name="Jia M."/>
            <person name="Peters R.J."/>
            <person name="Huang L."/>
            <person name="Gao W."/>
        </authorList>
    </citation>
    <scope>NUCLEOTIDE SEQUENCE [LARGE SCALE GENOMIC DNA]</scope>
    <source>
        <strain evidence="4">cv. XIE 37</strain>
        <tissue evidence="3">Leaf</tissue>
    </source>
</reference>
<evidence type="ECO:0000313" key="3">
    <source>
        <dbReference type="EMBL" id="KAF5751920.1"/>
    </source>
</evidence>
<accession>A0A7J7DZV2</accession>